<sequence>MKKLNFISAIVANYVTAKYNKFIFHEMCSWKSYYMCMHHLLCLTLSNV</sequence>
<organism evidence="1 2">
    <name type="scientific">Stegodyphus mimosarum</name>
    <name type="common">African social velvet spider</name>
    <dbReference type="NCBI Taxonomy" id="407821"/>
    <lineage>
        <taxon>Eukaryota</taxon>
        <taxon>Metazoa</taxon>
        <taxon>Ecdysozoa</taxon>
        <taxon>Arthropoda</taxon>
        <taxon>Chelicerata</taxon>
        <taxon>Arachnida</taxon>
        <taxon>Araneae</taxon>
        <taxon>Araneomorphae</taxon>
        <taxon>Entelegynae</taxon>
        <taxon>Eresoidea</taxon>
        <taxon>Eresidae</taxon>
        <taxon>Stegodyphus</taxon>
    </lineage>
</organism>
<evidence type="ECO:0000313" key="1">
    <source>
        <dbReference type="EMBL" id="KFM64058.1"/>
    </source>
</evidence>
<dbReference type="AlphaFoldDB" id="A0A087TG19"/>
<accession>A0A087TG19</accession>
<dbReference type="Proteomes" id="UP000054359">
    <property type="component" value="Unassembled WGS sequence"/>
</dbReference>
<dbReference type="EMBL" id="KK115050">
    <property type="protein sequence ID" value="KFM64058.1"/>
    <property type="molecule type" value="Genomic_DNA"/>
</dbReference>
<keyword evidence="2" id="KW-1185">Reference proteome</keyword>
<reference evidence="1 2" key="1">
    <citation type="submission" date="2013-11" db="EMBL/GenBank/DDBJ databases">
        <title>Genome sequencing of Stegodyphus mimosarum.</title>
        <authorList>
            <person name="Bechsgaard J."/>
        </authorList>
    </citation>
    <scope>NUCLEOTIDE SEQUENCE [LARGE SCALE GENOMIC DNA]</scope>
</reference>
<protein>
    <submittedName>
        <fullName evidence="1">Uncharacterized protein</fullName>
    </submittedName>
</protein>
<gene>
    <name evidence="1" type="ORF">X975_06538</name>
</gene>
<proteinExistence type="predicted"/>
<name>A0A087TG19_STEMI</name>
<feature type="non-terminal residue" evidence="1">
    <location>
        <position position="48"/>
    </location>
</feature>
<evidence type="ECO:0000313" key="2">
    <source>
        <dbReference type="Proteomes" id="UP000054359"/>
    </source>
</evidence>